<dbReference type="RefSeq" id="WP_074958924.1">
    <property type="nucleotide sequence ID" value="NZ_BJXR01000046.1"/>
</dbReference>
<proteinExistence type="predicted"/>
<name>A0A511TDB0_MYXFU</name>
<dbReference type="PANTHER" id="PTHR12521">
    <property type="entry name" value="PROTEIN C6ORF130"/>
    <property type="match status" value="1"/>
</dbReference>
<dbReference type="GO" id="GO:0140291">
    <property type="term" value="P:peptidyl-glutamate ADP-deribosylation"/>
    <property type="evidence" value="ECO:0007669"/>
    <property type="project" value="TreeGrafter"/>
</dbReference>
<comment type="catalytic activity">
    <reaction evidence="1">
        <text>an N-(ADP-alpha-D-ribosyl)-thymidine in DNA + H2O = a thymidine in DNA + ADP-D-ribose</text>
        <dbReference type="Rhea" id="RHEA:71655"/>
        <dbReference type="Rhea" id="RHEA-COMP:13556"/>
        <dbReference type="Rhea" id="RHEA-COMP:18051"/>
        <dbReference type="ChEBI" id="CHEBI:15377"/>
        <dbReference type="ChEBI" id="CHEBI:57967"/>
        <dbReference type="ChEBI" id="CHEBI:137386"/>
        <dbReference type="ChEBI" id="CHEBI:191199"/>
    </reaction>
    <physiologicalReaction direction="left-to-right" evidence="1">
        <dbReference type="Rhea" id="RHEA:71656"/>
    </physiologicalReaction>
</comment>
<dbReference type="Gene3D" id="3.40.220.10">
    <property type="entry name" value="Leucine Aminopeptidase, subunit E, domain 1"/>
    <property type="match status" value="1"/>
</dbReference>
<evidence type="ECO:0000313" key="3">
    <source>
        <dbReference type="EMBL" id="GEN11382.1"/>
    </source>
</evidence>
<dbReference type="PANTHER" id="PTHR12521:SF0">
    <property type="entry name" value="ADP-RIBOSE GLYCOHYDROLASE OARD1"/>
    <property type="match status" value="1"/>
</dbReference>
<reference evidence="4 5" key="1">
    <citation type="submission" date="2016-10" db="EMBL/GenBank/DDBJ databases">
        <authorList>
            <person name="Varghese N."/>
            <person name="Submissions S."/>
        </authorList>
    </citation>
    <scope>NUCLEOTIDE SEQUENCE [LARGE SCALE GENOMIC DNA]</scope>
    <source>
        <strain evidence="4 5">DSM 16525</strain>
    </source>
</reference>
<dbReference type="Proteomes" id="UP000321514">
    <property type="component" value="Unassembled WGS sequence"/>
</dbReference>
<dbReference type="InterPro" id="IPR050892">
    <property type="entry name" value="ADP-ribose_metab_enzymes"/>
</dbReference>
<dbReference type="SMART" id="SM00506">
    <property type="entry name" value="A1pp"/>
    <property type="match status" value="1"/>
</dbReference>
<feature type="domain" description="Macro" evidence="2">
    <location>
        <begin position="1"/>
        <end position="162"/>
    </location>
</feature>
<evidence type="ECO:0000256" key="1">
    <source>
        <dbReference type="ARBA" id="ARBA00035885"/>
    </source>
</evidence>
<dbReference type="OrthoDB" id="9780211at2"/>
<dbReference type="AlphaFoldDB" id="A0A511TDB0"/>
<comment type="caution">
    <text evidence="3">The sequence shown here is derived from an EMBL/GenBank/DDBJ whole genome shotgun (WGS) entry which is preliminary data.</text>
</comment>
<gene>
    <name evidence="3" type="ORF">MFU01_64190</name>
    <name evidence="4" type="ORF">SAMN05443572_114231</name>
</gene>
<evidence type="ECO:0000313" key="5">
    <source>
        <dbReference type="Proteomes" id="UP000183760"/>
    </source>
</evidence>
<dbReference type="EMBL" id="BJXR01000046">
    <property type="protein sequence ID" value="GEN11382.1"/>
    <property type="molecule type" value="Genomic_DNA"/>
</dbReference>
<dbReference type="InterPro" id="IPR002589">
    <property type="entry name" value="Macro_dom"/>
</dbReference>
<dbReference type="Pfam" id="PF01661">
    <property type="entry name" value="Macro"/>
    <property type="match status" value="1"/>
</dbReference>
<sequence>MILAEGNLLQADVQALVNTVNTEGVMGKGIALQFKRAFPAMFKDYEREAKAGRIETGRVHVFDVGSLMGPRWIINFPTKQGWRQPSRLEWIRTGLDSLIEEIQRRGIQSIAVPPLGCGNGGLDWSEVFPLIKESFGRVPAVRVLVYPPRGAPDPETMPVRTARPSLTEGRAGLLGLMRRYIDAGLDEESVSLLEIQKLLYLLQEAGQPLRLSFIAHRYGPYADNLRHVLNKLEGHYLRGFGDGSVSPEKQLRLLPGASDEAQAIIQEHPEIQERFERVARLISGFETPFGMELLSTVHWVATRAATRAKSAAEAIRDVQAWNTRKASLMSPAHVQAAWERLEQQGWLNRA</sequence>
<dbReference type="PROSITE" id="PS51154">
    <property type="entry name" value="MACRO"/>
    <property type="match status" value="1"/>
</dbReference>
<dbReference type="InterPro" id="IPR043472">
    <property type="entry name" value="Macro_dom-like"/>
</dbReference>
<dbReference type="CDD" id="cd02901">
    <property type="entry name" value="Macro_Poa1p-like"/>
    <property type="match status" value="1"/>
</dbReference>
<keyword evidence="5" id="KW-1185">Reference proteome</keyword>
<reference evidence="3 6" key="2">
    <citation type="submission" date="2019-07" db="EMBL/GenBank/DDBJ databases">
        <title>Whole genome shotgun sequence of Myxococcus fulvus NBRC 100333.</title>
        <authorList>
            <person name="Hosoyama A."/>
            <person name="Uohara A."/>
            <person name="Ohji S."/>
            <person name="Ichikawa N."/>
        </authorList>
    </citation>
    <scope>NUCLEOTIDE SEQUENCE [LARGE SCALE GENOMIC DNA]</scope>
    <source>
        <strain evidence="3 6">NBRC 100333</strain>
    </source>
</reference>
<dbReference type="Proteomes" id="UP000183760">
    <property type="component" value="Unassembled WGS sequence"/>
</dbReference>
<evidence type="ECO:0000313" key="4">
    <source>
        <dbReference type="EMBL" id="SEU39919.1"/>
    </source>
</evidence>
<evidence type="ECO:0000259" key="2">
    <source>
        <dbReference type="PROSITE" id="PS51154"/>
    </source>
</evidence>
<accession>A0A511TDB0</accession>
<evidence type="ECO:0000313" key="6">
    <source>
        <dbReference type="Proteomes" id="UP000321514"/>
    </source>
</evidence>
<organism evidence="3 6">
    <name type="scientific">Myxococcus fulvus</name>
    <dbReference type="NCBI Taxonomy" id="33"/>
    <lineage>
        <taxon>Bacteria</taxon>
        <taxon>Pseudomonadati</taxon>
        <taxon>Myxococcota</taxon>
        <taxon>Myxococcia</taxon>
        <taxon>Myxococcales</taxon>
        <taxon>Cystobacterineae</taxon>
        <taxon>Myxococcaceae</taxon>
        <taxon>Myxococcus</taxon>
    </lineage>
</organism>
<dbReference type="SUPFAM" id="SSF52949">
    <property type="entry name" value="Macro domain-like"/>
    <property type="match status" value="1"/>
</dbReference>
<dbReference type="EMBL" id="FOIB01000014">
    <property type="protein sequence ID" value="SEU39919.1"/>
    <property type="molecule type" value="Genomic_DNA"/>
</dbReference>
<protein>
    <submittedName>
        <fullName evidence="3">Appr-1-p processing protein</fullName>
    </submittedName>
    <submittedName>
        <fullName evidence="4">O-acetyl-ADP-ribose deacetylase (Regulator of RNase III), contains Macro domain</fullName>
    </submittedName>
</protein>